<dbReference type="AlphaFoldDB" id="A0AAX1UIA6"/>
<evidence type="ECO:0000259" key="2">
    <source>
        <dbReference type="Pfam" id="PF13519"/>
    </source>
</evidence>
<dbReference type="InterPro" id="IPR002035">
    <property type="entry name" value="VWF_A"/>
</dbReference>
<evidence type="ECO:0000313" key="3">
    <source>
        <dbReference type="EMBL" id="RHZ93132.1"/>
    </source>
</evidence>
<evidence type="ECO:0000256" key="1">
    <source>
        <dbReference type="SAM" id="Phobius"/>
    </source>
</evidence>
<organism evidence="3 4">
    <name type="scientific">Cereibacter sphaeroides</name>
    <name type="common">Rhodobacter sphaeroides</name>
    <dbReference type="NCBI Taxonomy" id="1063"/>
    <lineage>
        <taxon>Bacteria</taxon>
        <taxon>Pseudomonadati</taxon>
        <taxon>Pseudomonadota</taxon>
        <taxon>Alphaproteobacteria</taxon>
        <taxon>Rhodobacterales</taxon>
        <taxon>Paracoccaceae</taxon>
        <taxon>Cereibacter</taxon>
    </lineage>
</organism>
<protein>
    <submittedName>
        <fullName evidence="3">VWA domain-containing protein</fullName>
    </submittedName>
</protein>
<proteinExistence type="predicted"/>
<dbReference type="SUPFAM" id="SSF53300">
    <property type="entry name" value="vWA-like"/>
    <property type="match status" value="1"/>
</dbReference>
<keyword evidence="1" id="KW-0472">Membrane</keyword>
<gene>
    <name evidence="3" type="ORF">D1114_15550</name>
</gene>
<dbReference type="RefSeq" id="WP_119000736.1">
    <property type="nucleotide sequence ID" value="NZ_QWGP01000019.1"/>
</dbReference>
<dbReference type="InterPro" id="IPR036465">
    <property type="entry name" value="vWFA_dom_sf"/>
</dbReference>
<feature type="domain" description="VWFA" evidence="2">
    <location>
        <begin position="93"/>
        <end position="199"/>
    </location>
</feature>
<sequence>MSWLLLRPLWLAALPLLALLALWVWRRRPAGAWERIVAPLLLARMRELGFVAPAGGRWTGLLPFLVAALVILGLSGPARLRPDSLAFDRMDPILLVLDMSPSVAGTAQLGDAQAAAALVLQEAKGRPTGLMLYAADAYVASAPTSDAASLQSLVAVLGPETMPVEGSRPDIALSVARELFAGEGRPGLAGADLIVISDGGGVGPRAWEEARRLRAAGARVWALELPRDRLPEGMPEPPADALAELARAGGGALAPVRTPRLLLERLGQARTRALARSAEGPALFEDLGRWLLLLAALPALLLFRRPLSGKS</sequence>
<dbReference type="Pfam" id="PF13519">
    <property type="entry name" value="VWA_2"/>
    <property type="match status" value="1"/>
</dbReference>
<dbReference type="Gene3D" id="3.40.50.410">
    <property type="entry name" value="von Willebrand factor, type A domain"/>
    <property type="match status" value="1"/>
</dbReference>
<feature type="transmembrane region" description="Helical" evidence="1">
    <location>
        <begin position="56"/>
        <end position="74"/>
    </location>
</feature>
<reference evidence="3 4" key="1">
    <citation type="submission" date="2018-08" db="EMBL/GenBank/DDBJ databases">
        <title>Draft genome sequence of Rhodobacter sphaeroides FY.</title>
        <authorList>
            <person name="Rayyan A."/>
            <person name="Meyer T.E."/>
            <person name="Kyndt J.A."/>
        </authorList>
    </citation>
    <scope>NUCLEOTIDE SEQUENCE [LARGE SCALE GENOMIC DNA]</scope>
    <source>
        <strain evidence="3 4">FY</strain>
    </source>
</reference>
<keyword evidence="1" id="KW-0812">Transmembrane</keyword>
<accession>A0AAX1UIA6</accession>
<evidence type="ECO:0000313" key="4">
    <source>
        <dbReference type="Proteomes" id="UP000266305"/>
    </source>
</evidence>
<dbReference type="EMBL" id="QWGP01000019">
    <property type="protein sequence ID" value="RHZ93132.1"/>
    <property type="molecule type" value="Genomic_DNA"/>
</dbReference>
<dbReference type="Proteomes" id="UP000266305">
    <property type="component" value="Unassembled WGS sequence"/>
</dbReference>
<name>A0AAX1UIA6_CERSP</name>
<keyword evidence="1" id="KW-1133">Transmembrane helix</keyword>
<comment type="caution">
    <text evidence="3">The sequence shown here is derived from an EMBL/GenBank/DDBJ whole genome shotgun (WGS) entry which is preliminary data.</text>
</comment>